<dbReference type="GO" id="GO:0005886">
    <property type="term" value="C:plasma membrane"/>
    <property type="evidence" value="ECO:0007669"/>
    <property type="project" value="UniProtKB-SubCell"/>
</dbReference>
<dbReference type="PANTHER" id="PTHR24128">
    <property type="entry name" value="HOMEOBOX PROTEIN WARIAI"/>
    <property type="match status" value="1"/>
</dbReference>
<reference evidence="4 5" key="1">
    <citation type="submission" date="2019-01" db="EMBL/GenBank/DDBJ databases">
        <title>Sequencing of cultivated peanut Arachis hypogaea provides insights into genome evolution and oil improvement.</title>
        <authorList>
            <person name="Chen X."/>
        </authorList>
    </citation>
    <scope>NUCLEOTIDE SEQUENCE [LARGE SCALE GENOMIC DNA]</scope>
    <source>
        <strain evidence="5">cv. Fuhuasheng</strain>
        <tissue evidence="4">Leaves</tissue>
    </source>
</reference>
<feature type="transmembrane region" description="Helical" evidence="3">
    <location>
        <begin position="288"/>
        <end position="306"/>
    </location>
</feature>
<dbReference type="InterPro" id="IPR002110">
    <property type="entry name" value="Ankyrin_rpt"/>
</dbReference>
<organism evidence="4 5">
    <name type="scientific">Arachis hypogaea</name>
    <name type="common">Peanut</name>
    <dbReference type="NCBI Taxonomy" id="3818"/>
    <lineage>
        <taxon>Eukaryota</taxon>
        <taxon>Viridiplantae</taxon>
        <taxon>Streptophyta</taxon>
        <taxon>Embryophyta</taxon>
        <taxon>Tracheophyta</taxon>
        <taxon>Spermatophyta</taxon>
        <taxon>Magnoliopsida</taxon>
        <taxon>eudicotyledons</taxon>
        <taxon>Gunneridae</taxon>
        <taxon>Pentapetalae</taxon>
        <taxon>rosids</taxon>
        <taxon>fabids</taxon>
        <taxon>Fabales</taxon>
        <taxon>Fabaceae</taxon>
        <taxon>Papilionoideae</taxon>
        <taxon>50 kb inversion clade</taxon>
        <taxon>dalbergioids sensu lato</taxon>
        <taxon>Dalbergieae</taxon>
        <taxon>Pterocarpus clade</taxon>
        <taxon>Arachis</taxon>
    </lineage>
</organism>
<comment type="subcellular location">
    <subcellularLocation>
        <location evidence="1">Cell membrane</location>
        <topology evidence="1">Peripheral membrane protein</topology>
        <orientation evidence="1">Cytoplasmic side</orientation>
    </subcellularLocation>
</comment>
<keyword evidence="3" id="KW-0472">Membrane</keyword>
<evidence type="ECO:0000256" key="1">
    <source>
        <dbReference type="ARBA" id="ARBA00004413"/>
    </source>
</evidence>
<feature type="repeat" description="ANK" evidence="2">
    <location>
        <begin position="463"/>
        <end position="489"/>
    </location>
</feature>
<dbReference type="Pfam" id="PF12796">
    <property type="entry name" value="Ank_2"/>
    <property type="match status" value="1"/>
</dbReference>
<dbReference type="STRING" id="3818.A0A445A9Q4"/>
<dbReference type="Pfam" id="PF00023">
    <property type="entry name" value="Ank"/>
    <property type="match status" value="1"/>
</dbReference>
<dbReference type="PROSITE" id="PS50297">
    <property type="entry name" value="ANK_REP_REGION"/>
    <property type="match status" value="2"/>
</dbReference>
<dbReference type="Proteomes" id="UP000289738">
    <property type="component" value="Chromosome B03"/>
</dbReference>
<evidence type="ECO:0000256" key="3">
    <source>
        <dbReference type="SAM" id="Phobius"/>
    </source>
</evidence>
<evidence type="ECO:0008006" key="6">
    <source>
        <dbReference type="Google" id="ProtNLM"/>
    </source>
</evidence>
<evidence type="ECO:0000313" key="5">
    <source>
        <dbReference type="Proteomes" id="UP000289738"/>
    </source>
</evidence>
<feature type="repeat" description="ANK" evidence="2">
    <location>
        <begin position="73"/>
        <end position="100"/>
    </location>
</feature>
<protein>
    <recommendedName>
        <fullName evidence="6">PGG domain-containing protein</fullName>
    </recommendedName>
</protein>
<dbReference type="EMBL" id="SDMP01000013">
    <property type="protein sequence ID" value="RYR23085.1"/>
    <property type="molecule type" value="Genomic_DNA"/>
</dbReference>
<feature type="transmembrane region" description="Helical" evidence="3">
    <location>
        <begin position="318"/>
        <end position="342"/>
    </location>
</feature>
<dbReference type="Gene3D" id="1.25.40.20">
    <property type="entry name" value="Ankyrin repeat-containing domain"/>
    <property type="match status" value="2"/>
</dbReference>
<keyword evidence="5" id="KW-1185">Reference proteome</keyword>
<sequence length="566" mass="62623">MANVISPLEEAAKSGDINRLYALIEANPYILEDVEAIPFVETPLHTAASAGHIHFATEIMRLKPSFALKLDTHGLSPIHLAIQKGHGELVRRLVDIDKDLVRVKGREGITPLHTIVSQKGEAQVLAYFLEVCPDSIEDVTVRRETALHVALKHQQLEALQVLIGWLRTNTRRGAATLERSILNWKDEGGNTILHLSALNHDIQALNLLIKCKSMNLNSKNSENRTALDRACSTEMERELEKVGAKRGSSVKDDPTLATQLKLNITLHRRIIIRVKRTRHNISDIQRESYLVVAALLLTGIYQTVLSPPAGKSVLSASGFVAILAINTLVLLVTTLTILTLILSSSVGFLLLGPIFSFAFSYLYSMQLISPTTRGRHIATVMMVVYVVIYCLVAIEMMMNLPSASSLTLKAKRFYADLKLELHKFIICTADRIHECRADICDPDLTPLKFISTLPSFALKLNQQGFSPIHLAIKNGHSKLARRLVDMNSERKGGQHPSSSCNLMLSGCWLGGSGEIPARVLNWRDVAGNTILHLSVINHDIQDCWSSDASNCHHLLWILSVVLSGLM</sequence>
<dbReference type="AlphaFoldDB" id="A0A445A9Q4"/>
<keyword evidence="3" id="KW-1133">Transmembrane helix</keyword>
<evidence type="ECO:0000256" key="2">
    <source>
        <dbReference type="PROSITE-ProRule" id="PRU00023"/>
    </source>
</evidence>
<gene>
    <name evidence="4" type="ORF">Ahy_B03g068358</name>
</gene>
<comment type="caution">
    <text evidence="4">The sequence shown here is derived from an EMBL/GenBank/DDBJ whole genome shotgun (WGS) entry which is preliminary data.</text>
</comment>
<proteinExistence type="predicted"/>
<keyword evidence="3" id="KW-0812">Transmembrane</keyword>
<accession>A0A445A9Q4</accession>
<name>A0A445A9Q4_ARAHY</name>
<dbReference type="SUPFAM" id="SSF48403">
    <property type="entry name" value="Ankyrin repeat"/>
    <property type="match status" value="2"/>
</dbReference>
<feature type="transmembrane region" description="Helical" evidence="3">
    <location>
        <begin position="377"/>
        <end position="398"/>
    </location>
</feature>
<dbReference type="SMART" id="SM00248">
    <property type="entry name" value="ANK"/>
    <property type="match status" value="7"/>
</dbReference>
<feature type="transmembrane region" description="Helical" evidence="3">
    <location>
        <begin position="348"/>
        <end position="365"/>
    </location>
</feature>
<dbReference type="PANTHER" id="PTHR24128:SF87">
    <property type="entry name" value="ANKYRIN REPEAT FAMILY PROTEIN"/>
    <property type="match status" value="1"/>
</dbReference>
<evidence type="ECO:0000313" key="4">
    <source>
        <dbReference type="EMBL" id="RYR23085.1"/>
    </source>
</evidence>
<dbReference type="PROSITE" id="PS50088">
    <property type="entry name" value="ANK_REPEAT"/>
    <property type="match status" value="2"/>
</dbReference>
<keyword evidence="2" id="KW-0040">ANK repeat</keyword>
<dbReference type="InterPro" id="IPR036770">
    <property type="entry name" value="Ankyrin_rpt-contain_sf"/>
</dbReference>